<feature type="domain" description="Exonuclease VII large subunit C-terminal" evidence="5">
    <location>
        <begin position="136"/>
        <end position="427"/>
    </location>
</feature>
<keyword evidence="4" id="KW-0269">Exonuclease</keyword>
<dbReference type="AlphaFoldDB" id="A0A8T3VXU7"/>
<evidence type="ECO:0000313" key="8">
    <source>
        <dbReference type="Proteomes" id="UP000732619"/>
    </source>
</evidence>
<evidence type="ECO:0000256" key="1">
    <source>
        <dbReference type="ARBA" id="ARBA00022490"/>
    </source>
</evidence>
<sequence length="430" mass="48867">MYKLCIKIRGYVMEEEYISVSQLTDYIRKLINSDSRLKQVYVRGEISNFKRYSSGHCYFSLKDEGSVIPGVMFYGFASKLKFEPKNGMKVLVRGYVDVYKSRGNYQLYAQRIIEDGLGELHIAFEQLKKELESKGYFEDDLKKPIPKFPKRIGVVTAATGAAIRDIVTTIKRRWPLCEIILFPSLVQGSLAANNIVRQIFVADNEFELDTLIVGRGGGNIEDLWAFNERIVAKAILACETPVISAVGHEIDWTIADYVADIRAATPTAAAEIAVPDIREISSKVDDLDSRASNVMAKQLNDNLEKFERIKNRPLFKNPHMIHERRGMDLDFIKGRLVSSSKEMIHSNQMRLSKVKSSNVFRNPQSILDEKTITLSRNIDKLKVLNPLLTIQRGYAVARSKGKVVSYAKDLKKDEELELEFKDGKVNTRVL</sequence>
<dbReference type="PANTHER" id="PTHR30008:SF0">
    <property type="entry name" value="EXODEOXYRIBONUCLEASE 7 LARGE SUBUNIT"/>
    <property type="match status" value="1"/>
</dbReference>
<evidence type="ECO:0000256" key="2">
    <source>
        <dbReference type="ARBA" id="ARBA00022722"/>
    </source>
</evidence>
<evidence type="ECO:0000259" key="6">
    <source>
        <dbReference type="Pfam" id="PF13742"/>
    </source>
</evidence>
<keyword evidence="1" id="KW-0963">Cytoplasm</keyword>
<dbReference type="Pfam" id="PF02601">
    <property type="entry name" value="Exonuc_VII_L"/>
    <property type="match status" value="1"/>
</dbReference>
<evidence type="ECO:0000259" key="5">
    <source>
        <dbReference type="Pfam" id="PF02601"/>
    </source>
</evidence>
<dbReference type="Pfam" id="PF13742">
    <property type="entry name" value="tRNA_anti_2"/>
    <property type="match status" value="1"/>
</dbReference>
<gene>
    <name evidence="7" type="primary">xseA</name>
    <name evidence="7" type="ORF">E7Z75_05150</name>
</gene>
<dbReference type="HAMAP" id="MF_00378">
    <property type="entry name" value="Exonuc_7_L"/>
    <property type="match status" value="1"/>
</dbReference>
<dbReference type="InterPro" id="IPR003753">
    <property type="entry name" value="Exonuc_VII_L"/>
</dbReference>
<dbReference type="NCBIfam" id="TIGR00237">
    <property type="entry name" value="xseA"/>
    <property type="match status" value="1"/>
</dbReference>
<dbReference type="PANTHER" id="PTHR30008">
    <property type="entry name" value="EXODEOXYRIBONUCLEASE 7 LARGE SUBUNIT"/>
    <property type="match status" value="1"/>
</dbReference>
<organism evidence="7 8">
    <name type="scientific">Methanobrevibacter olleyae</name>
    <dbReference type="NCBI Taxonomy" id="294671"/>
    <lineage>
        <taxon>Archaea</taxon>
        <taxon>Methanobacteriati</taxon>
        <taxon>Methanobacteriota</taxon>
        <taxon>Methanomada group</taxon>
        <taxon>Methanobacteria</taxon>
        <taxon>Methanobacteriales</taxon>
        <taxon>Methanobacteriaceae</taxon>
        <taxon>Methanobrevibacter</taxon>
    </lineage>
</organism>
<evidence type="ECO:0000256" key="3">
    <source>
        <dbReference type="ARBA" id="ARBA00022801"/>
    </source>
</evidence>
<name>A0A8T3VXU7_METOL</name>
<dbReference type="EMBL" id="SUTG01000019">
    <property type="protein sequence ID" value="MBE6512509.1"/>
    <property type="molecule type" value="Genomic_DNA"/>
</dbReference>
<dbReference type="InterPro" id="IPR025824">
    <property type="entry name" value="OB-fold_nuc-bd_dom"/>
</dbReference>
<dbReference type="Proteomes" id="UP000732619">
    <property type="component" value="Unassembled WGS sequence"/>
</dbReference>
<keyword evidence="2" id="KW-0540">Nuclease</keyword>
<reference evidence="7" key="1">
    <citation type="submission" date="2019-04" db="EMBL/GenBank/DDBJ databases">
        <title>Evolution of Biomass-Degrading Anaerobic Consortia Revealed by Metagenomics.</title>
        <authorList>
            <person name="Peng X."/>
        </authorList>
    </citation>
    <scope>NUCLEOTIDE SEQUENCE</scope>
    <source>
        <strain evidence="7">SIG14</strain>
    </source>
</reference>
<protein>
    <submittedName>
        <fullName evidence="7">Exodeoxyribonuclease VII large subunit</fullName>
        <ecNumber evidence="7">3.1.11.6</ecNumber>
    </submittedName>
</protein>
<feature type="domain" description="OB-fold nucleic acid binding" evidence="6">
    <location>
        <begin position="18"/>
        <end position="112"/>
    </location>
</feature>
<dbReference type="GO" id="GO:0003676">
    <property type="term" value="F:nucleic acid binding"/>
    <property type="evidence" value="ECO:0007669"/>
    <property type="project" value="InterPro"/>
</dbReference>
<evidence type="ECO:0000313" key="7">
    <source>
        <dbReference type="EMBL" id="MBE6512509.1"/>
    </source>
</evidence>
<keyword evidence="3 7" id="KW-0378">Hydrolase</keyword>
<dbReference type="EC" id="3.1.11.6" evidence="7"/>
<proteinExistence type="inferred from homology"/>
<dbReference type="GO" id="GO:0008855">
    <property type="term" value="F:exodeoxyribonuclease VII activity"/>
    <property type="evidence" value="ECO:0007669"/>
    <property type="project" value="UniProtKB-EC"/>
</dbReference>
<dbReference type="InterPro" id="IPR020579">
    <property type="entry name" value="Exonuc_VII_lsu_C"/>
</dbReference>
<dbReference type="CDD" id="cd04489">
    <property type="entry name" value="ExoVII_LU_OBF"/>
    <property type="match status" value="1"/>
</dbReference>
<comment type="caution">
    <text evidence="7">The sequence shown here is derived from an EMBL/GenBank/DDBJ whole genome shotgun (WGS) entry which is preliminary data.</text>
</comment>
<evidence type="ECO:0000256" key="4">
    <source>
        <dbReference type="ARBA" id="ARBA00022839"/>
    </source>
</evidence>
<accession>A0A8T3VXU7</accession>
<dbReference type="GO" id="GO:0009318">
    <property type="term" value="C:exodeoxyribonuclease VII complex"/>
    <property type="evidence" value="ECO:0007669"/>
    <property type="project" value="InterPro"/>
</dbReference>
<dbReference type="GO" id="GO:0006308">
    <property type="term" value="P:DNA catabolic process"/>
    <property type="evidence" value="ECO:0007669"/>
    <property type="project" value="InterPro"/>
</dbReference>